<feature type="region of interest" description="Disordered" evidence="1">
    <location>
        <begin position="319"/>
        <end position="346"/>
    </location>
</feature>
<evidence type="ECO:0000313" key="2">
    <source>
        <dbReference type="EMBL" id="WRT66865.1"/>
    </source>
</evidence>
<evidence type="ECO:0000313" key="3">
    <source>
        <dbReference type="Proteomes" id="UP001329825"/>
    </source>
</evidence>
<dbReference type="Proteomes" id="UP001329825">
    <property type="component" value="Chromosome 5"/>
</dbReference>
<proteinExistence type="predicted"/>
<reference evidence="2 3" key="1">
    <citation type="submission" date="2024-01" db="EMBL/GenBank/DDBJ databases">
        <title>Comparative genomics of Cryptococcus and Kwoniella reveals pathogenesis evolution and contrasting modes of karyotype evolution via chromosome fusion or intercentromeric recombination.</title>
        <authorList>
            <person name="Coelho M.A."/>
            <person name="David-Palma M."/>
            <person name="Shea T."/>
            <person name="Bowers K."/>
            <person name="McGinley-Smith S."/>
            <person name="Mohammad A.W."/>
            <person name="Gnirke A."/>
            <person name="Yurkov A.M."/>
            <person name="Nowrousian M."/>
            <person name="Sun S."/>
            <person name="Cuomo C.A."/>
            <person name="Heitman J."/>
        </authorList>
    </citation>
    <scope>NUCLEOTIDE SEQUENCE [LARGE SCALE GENOMIC DNA]</scope>
    <source>
        <strain evidence="2">CBS 11374</strain>
    </source>
</reference>
<feature type="compositionally biased region" description="Acidic residues" evidence="1">
    <location>
        <begin position="1"/>
        <end position="10"/>
    </location>
</feature>
<name>A0ABZ1CYM4_9TREE</name>
<keyword evidence="3" id="KW-1185">Reference proteome</keyword>
<dbReference type="RefSeq" id="XP_062791605.1">
    <property type="nucleotide sequence ID" value="XM_062935554.1"/>
</dbReference>
<feature type="compositionally biased region" description="Polar residues" evidence="1">
    <location>
        <begin position="12"/>
        <end position="21"/>
    </location>
</feature>
<feature type="region of interest" description="Disordered" evidence="1">
    <location>
        <begin position="86"/>
        <end position="110"/>
    </location>
</feature>
<organism evidence="2 3">
    <name type="scientific">Kwoniella shivajii</name>
    <dbReference type="NCBI Taxonomy" id="564305"/>
    <lineage>
        <taxon>Eukaryota</taxon>
        <taxon>Fungi</taxon>
        <taxon>Dikarya</taxon>
        <taxon>Basidiomycota</taxon>
        <taxon>Agaricomycotina</taxon>
        <taxon>Tremellomycetes</taxon>
        <taxon>Tremellales</taxon>
        <taxon>Cryptococcaceae</taxon>
        <taxon>Kwoniella</taxon>
    </lineage>
</organism>
<feature type="compositionally biased region" description="Acidic residues" evidence="1">
    <location>
        <begin position="366"/>
        <end position="375"/>
    </location>
</feature>
<accession>A0ABZ1CYM4</accession>
<protein>
    <submittedName>
        <fullName evidence="2">Uncharacterized protein</fullName>
    </submittedName>
</protein>
<dbReference type="EMBL" id="CP141885">
    <property type="protein sequence ID" value="WRT66865.1"/>
    <property type="molecule type" value="Genomic_DNA"/>
</dbReference>
<evidence type="ECO:0000256" key="1">
    <source>
        <dbReference type="SAM" id="MobiDB-lite"/>
    </source>
</evidence>
<gene>
    <name evidence="2" type="ORF">IL334_003828</name>
</gene>
<feature type="region of interest" description="Disordered" evidence="1">
    <location>
        <begin position="364"/>
        <end position="389"/>
    </location>
</feature>
<feature type="compositionally biased region" description="Polar residues" evidence="1">
    <location>
        <begin position="376"/>
        <end position="389"/>
    </location>
</feature>
<feature type="region of interest" description="Disordered" evidence="1">
    <location>
        <begin position="1"/>
        <end position="26"/>
    </location>
</feature>
<sequence>MNTESNEDTSELPHQSSTDSISHGDTRNETEAHLHYFWRLQRQGVDNDPREIIKYSKIPIEQRIVYCDGFKYRPSYIVYQRRSIAPEHDDDTGNLNTPLEPTAGSVTVPDPSPVLAPMKKNFNIISWDGERRYHNPSLRCSPKCIGWTDDQLIHGNEIITDDDTVAYEDEDGEAFCNPQSINPDELTYIDKTHDDVLKRANPYADQLQSITHLIKSNQNVTKTGERRWAINSFSTKPEKVEPSFISPIKDWNEDVMQKSATANRKVSHLHTENVADPTDSHVADAKQIFTRIKDGTQDNFRYRTEHDLEFLKWSRDIETVGPNDSVSTRNHDISTNKDTSTQGESAEKVMGQIAGLSTLDLSDNAECVDSDDNDENGSQVSLAPLTVQI</sequence>
<dbReference type="GeneID" id="87955959"/>